<feature type="compositionally biased region" description="Basic and acidic residues" evidence="1">
    <location>
        <begin position="1"/>
        <end position="12"/>
    </location>
</feature>
<evidence type="ECO:0000313" key="2">
    <source>
        <dbReference type="EMBL" id="KAF3594664.1"/>
    </source>
</evidence>
<protein>
    <submittedName>
        <fullName evidence="2">Uncharacterized protein</fullName>
    </submittedName>
</protein>
<evidence type="ECO:0000256" key="1">
    <source>
        <dbReference type="SAM" id="MobiDB-lite"/>
    </source>
</evidence>
<reference evidence="2 3" key="1">
    <citation type="journal article" date="2020" name="BMC Genomics">
        <title>Intraspecific diversification of the crop wild relative Brassica cretica Lam. using demographic model selection.</title>
        <authorList>
            <person name="Kioukis A."/>
            <person name="Michalopoulou V.A."/>
            <person name="Briers L."/>
            <person name="Pirintsos S."/>
            <person name="Studholme D.J."/>
            <person name="Pavlidis P."/>
            <person name="Sarris P.F."/>
        </authorList>
    </citation>
    <scope>NUCLEOTIDE SEQUENCE [LARGE SCALE GENOMIC DNA]</scope>
    <source>
        <strain evidence="3">cv. PFS-1207/04</strain>
    </source>
</reference>
<feature type="compositionally biased region" description="Basic and acidic residues" evidence="1">
    <location>
        <begin position="20"/>
        <end position="29"/>
    </location>
</feature>
<comment type="caution">
    <text evidence="2">The sequence shown here is derived from an EMBL/GenBank/DDBJ whole genome shotgun (WGS) entry which is preliminary data.</text>
</comment>
<proteinExistence type="predicted"/>
<gene>
    <name evidence="2" type="ORF">DY000_02020092</name>
</gene>
<evidence type="ECO:0000313" key="3">
    <source>
        <dbReference type="Proteomes" id="UP000266723"/>
    </source>
</evidence>
<dbReference type="Proteomes" id="UP000266723">
    <property type="component" value="Unassembled WGS sequence"/>
</dbReference>
<name>A0ABQ7ECI9_BRACR</name>
<accession>A0ABQ7ECI9</accession>
<organism evidence="2 3">
    <name type="scientific">Brassica cretica</name>
    <name type="common">Mustard</name>
    <dbReference type="NCBI Taxonomy" id="69181"/>
    <lineage>
        <taxon>Eukaryota</taxon>
        <taxon>Viridiplantae</taxon>
        <taxon>Streptophyta</taxon>
        <taxon>Embryophyta</taxon>
        <taxon>Tracheophyta</taxon>
        <taxon>Spermatophyta</taxon>
        <taxon>Magnoliopsida</taxon>
        <taxon>eudicotyledons</taxon>
        <taxon>Gunneridae</taxon>
        <taxon>Pentapetalae</taxon>
        <taxon>rosids</taxon>
        <taxon>malvids</taxon>
        <taxon>Brassicales</taxon>
        <taxon>Brassicaceae</taxon>
        <taxon>Brassiceae</taxon>
        <taxon>Brassica</taxon>
    </lineage>
</organism>
<keyword evidence="3" id="KW-1185">Reference proteome</keyword>
<sequence length="138" mass="15584">MKLEGKTERNREEEENLIGADRERGPDDRSESVMVAASLSVRLRGVLVCCGMSLSLRSRRLYSMGDRTQARESKYGLGLWLNGKGVCVPLDEAQSRRYGLAVTDVHASIMRMESGSDGYWTEESEYEGYWTDGIEIEH</sequence>
<feature type="region of interest" description="Disordered" evidence="1">
    <location>
        <begin position="1"/>
        <end position="29"/>
    </location>
</feature>
<dbReference type="EMBL" id="QGKV02000299">
    <property type="protein sequence ID" value="KAF3594664.1"/>
    <property type="molecule type" value="Genomic_DNA"/>
</dbReference>